<organism evidence="2 3">
    <name type="scientific">Gryllotalpicola reticulitermitis</name>
    <dbReference type="NCBI Taxonomy" id="1184153"/>
    <lineage>
        <taxon>Bacteria</taxon>
        <taxon>Bacillati</taxon>
        <taxon>Actinomycetota</taxon>
        <taxon>Actinomycetes</taxon>
        <taxon>Micrococcales</taxon>
        <taxon>Microbacteriaceae</taxon>
        <taxon>Gryllotalpicola</taxon>
    </lineage>
</organism>
<gene>
    <name evidence="2" type="ORF">ACFOYW_01990</name>
</gene>
<accession>A0ABV8Q1A5</accession>
<comment type="caution">
    <text evidence="2">The sequence shown here is derived from an EMBL/GenBank/DDBJ whole genome shotgun (WGS) entry which is preliminary data.</text>
</comment>
<keyword evidence="3" id="KW-1185">Reference proteome</keyword>
<evidence type="ECO:0008006" key="4">
    <source>
        <dbReference type="Google" id="ProtNLM"/>
    </source>
</evidence>
<proteinExistence type="predicted"/>
<feature type="compositionally biased region" description="Polar residues" evidence="1">
    <location>
        <begin position="1"/>
        <end position="10"/>
    </location>
</feature>
<protein>
    <recommendedName>
        <fullName evidence="4">DUF1349 domain-containing protein</fullName>
    </recommendedName>
</protein>
<feature type="region of interest" description="Disordered" evidence="1">
    <location>
        <begin position="1"/>
        <end position="31"/>
    </location>
</feature>
<evidence type="ECO:0000313" key="2">
    <source>
        <dbReference type="EMBL" id="MFC4242130.1"/>
    </source>
</evidence>
<evidence type="ECO:0000313" key="3">
    <source>
        <dbReference type="Proteomes" id="UP001595900"/>
    </source>
</evidence>
<reference evidence="3" key="1">
    <citation type="journal article" date="2019" name="Int. J. Syst. Evol. Microbiol.">
        <title>The Global Catalogue of Microorganisms (GCM) 10K type strain sequencing project: providing services to taxonomists for standard genome sequencing and annotation.</title>
        <authorList>
            <consortium name="The Broad Institute Genomics Platform"/>
            <consortium name="The Broad Institute Genome Sequencing Center for Infectious Disease"/>
            <person name="Wu L."/>
            <person name="Ma J."/>
        </authorList>
    </citation>
    <scope>NUCLEOTIDE SEQUENCE [LARGE SCALE GENOMIC DNA]</scope>
    <source>
        <strain evidence="3">CGMCC 1.10363</strain>
    </source>
</reference>
<dbReference type="Gene3D" id="2.60.120.200">
    <property type="match status" value="1"/>
</dbReference>
<sequence>MSTTTDSSRLSAFDQDGDVGEPQLPGSAHTDAGDLVITGAGHNMWLDRDEFHFVWKEVDGDWSLDATAHFDGEGVNAHRKAVLLVRQDLGAEAVYAGIALHGDGLTSLQYRSESGAMTEEIRFSVNAPTRLTLRKVGDRVETAAGDESHAVQLPLSGTYYLGLAVCSHVDDVIETARFSDIELDALS</sequence>
<dbReference type="EMBL" id="JBHSCN010000002">
    <property type="protein sequence ID" value="MFC4242130.1"/>
    <property type="molecule type" value="Genomic_DNA"/>
</dbReference>
<evidence type="ECO:0000256" key="1">
    <source>
        <dbReference type="SAM" id="MobiDB-lite"/>
    </source>
</evidence>
<dbReference type="RefSeq" id="WP_390226924.1">
    <property type="nucleotide sequence ID" value="NZ_JBHSCN010000002.1"/>
</dbReference>
<dbReference type="Proteomes" id="UP001595900">
    <property type="component" value="Unassembled WGS sequence"/>
</dbReference>
<name>A0ABV8Q1A5_9MICO</name>